<evidence type="ECO:0000313" key="1">
    <source>
        <dbReference type="EMBL" id="KAJ9064777.1"/>
    </source>
</evidence>
<dbReference type="Proteomes" id="UP001165960">
    <property type="component" value="Unassembled WGS sequence"/>
</dbReference>
<dbReference type="EMBL" id="QTSX02004418">
    <property type="protein sequence ID" value="KAJ9064777.1"/>
    <property type="molecule type" value="Genomic_DNA"/>
</dbReference>
<name>A0ACC2SQX2_9FUNG</name>
<reference evidence="1" key="1">
    <citation type="submission" date="2022-04" db="EMBL/GenBank/DDBJ databases">
        <title>Genome of the entomopathogenic fungus Entomophthora muscae.</title>
        <authorList>
            <person name="Elya C."/>
            <person name="Lovett B.R."/>
            <person name="Lee E."/>
            <person name="Macias A.M."/>
            <person name="Hajek A.E."/>
            <person name="De Bivort B.L."/>
            <person name="Kasson M.T."/>
            <person name="De Fine Licht H.H."/>
            <person name="Stajich J.E."/>
        </authorList>
    </citation>
    <scope>NUCLEOTIDE SEQUENCE</scope>
    <source>
        <strain evidence="1">Berkeley</strain>
    </source>
</reference>
<keyword evidence="2" id="KW-1185">Reference proteome</keyword>
<sequence length="76" mass="8373">SATFPSTGLDNRVKNGLASLSSGYSVGSIVCLAWWGFVAQSLVIGFVDLYNWLCFLAVIQVVEQLVRYWKSLVSLQ</sequence>
<organism evidence="1 2">
    <name type="scientific">Entomophthora muscae</name>
    <dbReference type="NCBI Taxonomy" id="34485"/>
    <lineage>
        <taxon>Eukaryota</taxon>
        <taxon>Fungi</taxon>
        <taxon>Fungi incertae sedis</taxon>
        <taxon>Zoopagomycota</taxon>
        <taxon>Entomophthoromycotina</taxon>
        <taxon>Entomophthoromycetes</taxon>
        <taxon>Entomophthorales</taxon>
        <taxon>Entomophthoraceae</taxon>
        <taxon>Entomophthora</taxon>
    </lineage>
</organism>
<proteinExistence type="predicted"/>
<evidence type="ECO:0000313" key="2">
    <source>
        <dbReference type="Proteomes" id="UP001165960"/>
    </source>
</evidence>
<accession>A0ACC2SQX2</accession>
<comment type="caution">
    <text evidence="1">The sequence shown here is derived from an EMBL/GenBank/DDBJ whole genome shotgun (WGS) entry which is preliminary data.</text>
</comment>
<feature type="non-terminal residue" evidence="1">
    <location>
        <position position="1"/>
    </location>
</feature>
<protein>
    <submittedName>
        <fullName evidence="1">Uncharacterized protein</fullName>
    </submittedName>
</protein>
<gene>
    <name evidence="1" type="ORF">DSO57_1026709</name>
</gene>